<protein>
    <submittedName>
        <fullName evidence="1">Uncharacterized protein</fullName>
    </submittedName>
</protein>
<dbReference type="Proteomes" id="UP000233343">
    <property type="component" value="Unassembled WGS sequence"/>
</dbReference>
<evidence type="ECO:0000313" key="2">
    <source>
        <dbReference type="Proteomes" id="UP000233343"/>
    </source>
</evidence>
<proteinExistence type="predicted"/>
<gene>
    <name evidence="1" type="ORF">CWS20_25525</name>
</gene>
<accession>A0A2N0Z9J0</accession>
<keyword evidence="2" id="KW-1185">Reference proteome</keyword>
<comment type="caution">
    <text evidence="1">The sequence shown here is derived from an EMBL/GenBank/DDBJ whole genome shotgun (WGS) entry which is preliminary data.</text>
</comment>
<organism evidence="1 2">
    <name type="scientific">Cytobacillus horneckiae</name>
    <dbReference type="NCBI Taxonomy" id="549687"/>
    <lineage>
        <taxon>Bacteria</taxon>
        <taxon>Bacillati</taxon>
        <taxon>Bacillota</taxon>
        <taxon>Bacilli</taxon>
        <taxon>Bacillales</taxon>
        <taxon>Bacillaceae</taxon>
        <taxon>Cytobacillus</taxon>
    </lineage>
</organism>
<reference evidence="1 2" key="1">
    <citation type="journal article" date="2010" name="Int. J. Syst. Evol. Microbiol.">
        <title>Bacillus horneckiae sp. nov., isolated from a spacecraft-assembly clean room.</title>
        <authorList>
            <person name="Vaishampayan P."/>
            <person name="Probst A."/>
            <person name="Krishnamurthi S."/>
            <person name="Ghosh S."/>
            <person name="Osman S."/>
            <person name="McDowall A."/>
            <person name="Ruckmani A."/>
            <person name="Mayilraj S."/>
            <person name="Venkateswaran K."/>
        </authorList>
    </citation>
    <scope>NUCLEOTIDE SEQUENCE [LARGE SCALE GENOMIC DNA]</scope>
    <source>
        <strain evidence="2">1PO1SC</strain>
    </source>
</reference>
<dbReference type="AlphaFoldDB" id="A0A2N0Z9J0"/>
<evidence type="ECO:0000313" key="1">
    <source>
        <dbReference type="EMBL" id="PKG26176.1"/>
    </source>
</evidence>
<dbReference type="EMBL" id="PISD01000076">
    <property type="protein sequence ID" value="PKG26176.1"/>
    <property type="molecule type" value="Genomic_DNA"/>
</dbReference>
<sequence length="172" mass="19909">MQIDQILFNLSQQKPFFKSEKEFQNYLGDEIKKNGFVCEKSSNYLGQKVDILVKDSRFNVLYAIQLRHKTALLSMEGGLIRLKNHGAQDQARYDFIKDIKSLENIKKGNTVVKGYSILLTNDSKYWELPAKSNSVDEDFLIYEGKILYGKLEWSPLASVGTKYKREDKLELL</sequence>
<dbReference type="RefSeq" id="WP_066192415.1">
    <property type="nucleotide sequence ID" value="NZ_PISD01000076.1"/>
</dbReference>
<name>A0A2N0Z9J0_9BACI</name>